<sequence length="66" mass="7718">MSSMDIKEIRKKKKELESKIFYLIDNFEGETDIGVMDISLKTKTFKICGSDKTEQERTIDVKLEEL</sequence>
<reference evidence="1" key="1">
    <citation type="journal article" date="2021" name="Proc. Natl. Acad. Sci. U.S.A.">
        <title>A Catalog of Tens of Thousands of Viruses from Human Metagenomes Reveals Hidden Associations with Chronic Diseases.</title>
        <authorList>
            <person name="Tisza M.J."/>
            <person name="Buck C.B."/>
        </authorList>
    </citation>
    <scope>NUCLEOTIDE SEQUENCE</scope>
    <source>
        <strain evidence="1">CtmHK36</strain>
    </source>
</reference>
<dbReference type="EMBL" id="BK032788">
    <property type="protein sequence ID" value="DAF60451.1"/>
    <property type="molecule type" value="Genomic_DNA"/>
</dbReference>
<proteinExistence type="predicted"/>
<accession>A0A8S5TBP1</accession>
<evidence type="ECO:0000313" key="1">
    <source>
        <dbReference type="EMBL" id="DAF60451.1"/>
    </source>
</evidence>
<protein>
    <submittedName>
        <fullName evidence="1">Uncharacterized protein</fullName>
    </submittedName>
</protein>
<name>A0A8S5TBP1_9CAUD</name>
<organism evidence="1">
    <name type="scientific">Siphoviridae sp. ctmHK36</name>
    <dbReference type="NCBI Taxonomy" id="2827931"/>
    <lineage>
        <taxon>Viruses</taxon>
        <taxon>Duplodnaviria</taxon>
        <taxon>Heunggongvirae</taxon>
        <taxon>Uroviricota</taxon>
        <taxon>Caudoviricetes</taxon>
    </lineage>
</organism>